<evidence type="ECO:0000313" key="1">
    <source>
        <dbReference type="EMBL" id="CAM9268087.1"/>
    </source>
</evidence>
<evidence type="ECO:0000313" key="2">
    <source>
        <dbReference type="Proteomes" id="UP001162501"/>
    </source>
</evidence>
<sequence>MAPAVTPLRPPPQLPPAVSASTKPRLPFLGDEGGEGSGVLSSTLCPAAPEGRCEWGDREAGSVQTEPALTTAGHLPDPGFSAGKSSQCVCVCVWAGAVQAGGDPGPCTNKLWRQTTP</sequence>
<reference evidence="1" key="1">
    <citation type="submission" date="2023-05" db="EMBL/GenBank/DDBJ databases">
        <authorList>
            <consortium name="ELIXIR-Norway"/>
        </authorList>
    </citation>
    <scope>NUCLEOTIDE SEQUENCE</scope>
</reference>
<proteinExistence type="predicted"/>
<name>A0AC59Y0B0_RANTA</name>
<gene>
    <name evidence="1" type="ORF">MRATA1EN22A_LOCUS197</name>
</gene>
<accession>A0AC59Y0B0</accession>
<dbReference type="EMBL" id="OX596085">
    <property type="protein sequence ID" value="CAM9268087.1"/>
    <property type="molecule type" value="Genomic_DNA"/>
</dbReference>
<reference evidence="1" key="2">
    <citation type="submission" date="2025-03" db="EMBL/GenBank/DDBJ databases">
        <authorList>
            <consortium name="ELIXIR-Norway"/>
            <consortium name="Elixir Norway"/>
        </authorList>
    </citation>
    <scope>NUCLEOTIDE SEQUENCE</scope>
</reference>
<organism evidence="1 2">
    <name type="scientific">Rangifer tarandus platyrhynchus</name>
    <name type="common">Svalbard reindeer</name>
    <dbReference type="NCBI Taxonomy" id="3082113"/>
    <lineage>
        <taxon>Eukaryota</taxon>
        <taxon>Metazoa</taxon>
        <taxon>Chordata</taxon>
        <taxon>Craniata</taxon>
        <taxon>Vertebrata</taxon>
        <taxon>Euteleostomi</taxon>
        <taxon>Mammalia</taxon>
        <taxon>Eutheria</taxon>
        <taxon>Laurasiatheria</taxon>
        <taxon>Artiodactyla</taxon>
        <taxon>Ruminantia</taxon>
        <taxon>Pecora</taxon>
        <taxon>Cervidae</taxon>
        <taxon>Odocoileinae</taxon>
        <taxon>Rangifer</taxon>
    </lineage>
</organism>
<dbReference type="Proteomes" id="UP001162501">
    <property type="component" value="Chromosome 1"/>
</dbReference>
<protein>
    <submittedName>
        <fullName evidence="1">Uncharacterized protein</fullName>
    </submittedName>
</protein>